<evidence type="ECO:0000313" key="2">
    <source>
        <dbReference type="Proteomes" id="UP000182110"/>
    </source>
</evidence>
<gene>
    <name evidence="1" type="ORF">BN1180_03318</name>
</gene>
<dbReference type="Proteomes" id="UP000182110">
    <property type="component" value="Unassembled WGS sequence"/>
</dbReference>
<protein>
    <submittedName>
        <fullName evidence="1">Transposase</fullName>
    </submittedName>
</protein>
<organism evidence="1 2">
    <name type="scientific">Peribacillus simplex</name>
    <dbReference type="NCBI Taxonomy" id="1478"/>
    <lineage>
        <taxon>Bacteria</taxon>
        <taxon>Bacillati</taxon>
        <taxon>Bacillota</taxon>
        <taxon>Bacilli</taxon>
        <taxon>Bacillales</taxon>
        <taxon>Bacillaceae</taxon>
        <taxon>Peribacillus</taxon>
    </lineage>
</organism>
<reference evidence="1 2" key="1">
    <citation type="journal article" date="2014" name="Genome Announc.">
        <title>Genome Sequence of Bacillus simplex Strain P558, Isolated from a Human Fecal Sample.</title>
        <authorList>
            <person name="Croce O."/>
            <person name="Hugon P."/>
            <person name="Lagier J.C."/>
            <person name="Bibi F."/>
            <person name="Robert C."/>
            <person name="Azhar E.I."/>
            <person name="Raoult D."/>
            <person name="Fournier P.E."/>
        </authorList>
    </citation>
    <scope>NUCLEOTIDE SEQUENCE [LARGE SCALE GENOMIC DNA]</scope>
    <source>
        <strain evidence="1 2">P558</strain>
    </source>
</reference>
<proteinExistence type="predicted"/>
<dbReference type="AlphaFoldDB" id="A0AAN2TTL9"/>
<name>A0AAN2TTL9_9BACI</name>
<dbReference type="EMBL" id="CCXW01000001">
    <property type="protein sequence ID" value="CEG33146.1"/>
    <property type="molecule type" value="Genomic_DNA"/>
</dbReference>
<accession>A0AAN2TTL9</accession>
<keyword evidence="2" id="KW-1185">Reference proteome</keyword>
<sequence length="37" mass="4261">MNYNQNKKIAQITSETLIIGVDTAKFKHQPELKTLED</sequence>
<comment type="caution">
    <text evidence="1">The sequence shown here is derived from an EMBL/GenBank/DDBJ whole genome shotgun (WGS) entry which is preliminary data.</text>
</comment>
<evidence type="ECO:0000313" key="1">
    <source>
        <dbReference type="EMBL" id="CEG33146.1"/>
    </source>
</evidence>